<feature type="compositionally biased region" description="Low complexity" evidence="12">
    <location>
        <begin position="716"/>
        <end position="737"/>
    </location>
</feature>
<dbReference type="Pfam" id="PF16916">
    <property type="entry name" value="ZT_dimer"/>
    <property type="match status" value="1"/>
</dbReference>
<keyword evidence="2" id="KW-0433">Leucine-rich repeat</keyword>
<dbReference type="InterPro" id="IPR032675">
    <property type="entry name" value="LRR_dom_sf"/>
</dbReference>
<dbReference type="PANTHER" id="PTHR24112:SF9">
    <property type="entry name" value="PROTEIN PHOSPHATASE 1 REGULATORY SUBUNIT 37"/>
    <property type="match status" value="1"/>
</dbReference>
<feature type="compositionally biased region" description="Polar residues" evidence="12">
    <location>
        <begin position="11"/>
        <end position="24"/>
    </location>
</feature>
<dbReference type="Pfam" id="PF13516">
    <property type="entry name" value="LRR_6"/>
    <property type="match status" value="3"/>
</dbReference>
<dbReference type="Pfam" id="PF00830">
    <property type="entry name" value="Ribosomal_L28"/>
    <property type="match status" value="1"/>
</dbReference>
<dbReference type="InterPro" id="IPR027470">
    <property type="entry name" value="Cation_efflux_CTD"/>
</dbReference>
<keyword evidence="5" id="KW-0650">Protein phosphatase inhibitor</keyword>
<dbReference type="SUPFAM" id="SSF160240">
    <property type="entry name" value="Cation efflux protein cytoplasmic domain-like"/>
    <property type="match status" value="1"/>
</dbReference>
<keyword evidence="3" id="KW-0677">Repeat</keyword>
<proteinExistence type="inferred from homology"/>
<feature type="compositionally biased region" description="Polar residues" evidence="12">
    <location>
        <begin position="762"/>
        <end position="771"/>
    </location>
</feature>
<feature type="compositionally biased region" description="Basic and acidic residues" evidence="12">
    <location>
        <begin position="142"/>
        <end position="157"/>
    </location>
</feature>
<dbReference type="InterPro" id="IPR034704">
    <property type="entry name" value="Ribosomal_bL28/bL31-like_sf"/>
</dbReference>
<feature type="compositionally biased region" description="Polar residues" evidence="12">
    <location>
        <begin position="800"/>
        <end position="809"/>
    </location>
</feature>
<feature type="domain" description="Cation efflux protein cytoplasmic" evidence="14">
    <location>
        <begin position="1116"/>
        <end position="1159"/>
    </location>
</feature>
<dbReference type="GO" id="GO:0004864">
    <property type="term" value="F:protein phosphatase inhibitor activity"/>
    <property type="evidence" value="ECO:0007669"/>
    <property type="project" value="UniProtKB-KW"/>
</dbReference>
<feature type="compositionally biased region" description="Basic and acidic residues" evidence="12">
    <location>
        <begin position="852"/>
        <end position="862"/>
    </location>
</feature>
<protein>
    <recommendedName>
        <fullName evidence="7">Large ribosomal subunit protein bL28m</fullName>
    </recommendedName>
    <alternativeName>
        <fullName evidence="8">39S ribosomal protein L28, mitochondrial</fullName>
    </alternativeName>
    <alternativeName>
        <fullName evidence="11">Leucine-rich repeat-containing protein 68</fullName>
    </alternativeName>
    <alternativeName>
        <fullName evidence="10">Protein phosphatase 1 regulatory subunit 37</fullName>
    </alternativeName>
</protein>
<feature type="region of interest" description="Disordered" evidence="12">
    <location>
        <begin position="81"/>
        <end position="103"/>
    </location>
</feature>
<gene>
    <name evidence="15" type="ORF">F2P81_017139</name>
</gene>
<feature type="region of interest" description="Disordered" evidence="12">
    <location>
        <begin position="190"/>
        <end position="273"/>
    </location>
</feature>
<feature type="region of interest" description="Disordered" evidence="12">
    <location>
        <begin position="40"/>
        <end position="64"/>
    </location>
</feature>
<evidence type="ECO:0000256" key="10">
    <source>
        <dbReference type="ARBA" id="ARBA00040684"/>
    </source>
</evidence>
<evidence type="ECO:0000313" key="15">
    <source>
        <dbReference type="EMBL" id="KAF0030408.1"/>
    </source>
</evidence>
<evidence type="ECO:0000256" key="13">
    <source>
        <dbReference type="SAM" id="Phobius"/>
    </source>
</evidence>
<evidence type="ECO:0000256" key="4">
    <source>
        <dbReference type="ARBA" id="ARBA00022980"/>
    </source>
</evidence>
<dbReference type="InterPro" id="IPR051279">
    <property type="entry name" value="PP1-Reg/Actin-Interact_Protein"/>
</dbReference>
<feature type="transmembrane region" description="Helical" evidence="13">
    <location>
        <begin position="1077"/>
        <end position="1098"/>
    </location>
</feature>
<feature type="region of interest" description="Disordered" evidence="12">
    <location>
        <begin position="1"/>
        <end position="25"/>
    </location>
</feature>
<evidence type="ECO:0000256" key="2">
    <source>
        <dbReference type="ARBA" id="ARBA00022614"/>
    </source>
</evidence>
<comment type="similarity">
    <text evidence="1">Belongs to the bacterial ribosomal protein bL28 family.</text>
</comment>
<keyword evidence="13" id="KW-0812">Transmembrane</keyword>
<evidence type="ECO:0000256" key="1">
    <source>
        <dbReference type="ARBA" id="ARBA00008760"/>
    </source>
</evidence>
<dbReference type="CDD" id="cd00116">
    <property type="entry name" value="LRR_RI"/>
    <property type="match status" value="1"/>
</dbReference>
<keyword evidence="6" id="KW-0687">Ribonucleoprotein</keyword>
<evidence type="ECO:0000256" key="12">
    <source>
        <dbReference type="SAM" id="MobiDB-lite"/>
    </source>
</evidence>
<dbReference type="InterPro" id="IPR036837">
    <property type="entry name" value="Cation_efflux_CTD_sf"/>
</dbReference>
<feature type="region of interest" description="Disordered" evidence="12">
    <location>
        <begin position="142"/>
        <end position="161"/>
    </location>
</feature>
<dbReference type="EMBL" id="VEVO01000015">
    <property type="protein sequence ID" value="KAF0030408.1"/>
    <property type="molecule type" value="Genomic_DNA"/>
</dbReference>
<dbReference type="GO" id="GO:0003735">
    <property type="term" value="F:structural constituent of ribosome"/>
    <property type="evidence" value="ECO:0007669"/>
    <property type="project" value="InterPro"/>
</dbReference>
<dbReference type="Proteomes" id="UP000438429">
    <property type="component" value="Unassembled WGS sequence"/>
</dbReference>
<dbReference type="PANTHER" id="PTHR24112">
    <property type="entry name" value="LEUCINE-RICH REPEAT, ISOFORM F-RELATED"/>
    <property type="match status" value="1"/>
</dbReference>
<evidence type="ECO:0000259" key="14">
    <source>
        <dbReference type="Pfam" id="PF16916"/>
    </source>
</evidence>
<dbReference type="Gene3D" id="3.80.10.10">
    <property type="entry name" value="Ribonuclease Inhibitor"/>
    <property type="match status" value="1"/>
</dbReference>
<feature type="compositionally biased region" description="Acidic residues" evidence="12">
    <location>
        <begin position="871"/>
        <end position="885"/>
    </location>
</feature>
<evidence type="ECO:0000256" key="6">
    <source>
        <dbReference type="ARBA" id="ARBA00023274"/>
    </source>
</evidence>
<feature type="compositionally biased region" description="Polar residues" evidence="12">
    <location>
        <begin position="840"/>
        <end position="851"/>
    </location>
</feature>
<dbReference type="GO" id="GO:1990904">
    <property type="term" value="C:ribonucleoprotein complex"/>
    <property type="evidence" value="ECO:0007669"/>
    <property type="project" value="UniProtKB-KW"/>
</dbReference>
<feature type="region of interest" description="Disordered" evidence="12">
    <location>
        <begin position="670"/>
        <end position="885"/>
    </location>
</feature>
<keyword evidence="13" id="KW-0472">Membrane</keyword>
<dbReference type="SUPFAM" id="SSF52047">
    <property type="entry name" value="RNI-like"/>
    <property type="match status" value="1"/>
</dbReference>
<feature type="compositionally biased region" description="Acidic residues" evidence="12">
    <location>
        <begin position="693"/>
        <end position="715"/>
    </location>
</feature>
<keyword evidence="4" id="KW-0689">Ribosomal protein</keyword>
<sequence>MRAELRHDSGLSGTVQDLSFTGDENMNIEEQRLDLCNVNTKSNMDDDDDRNTTNSTDGVTPRISELMTDNDTEKQIVVPTETPETYAMPQLTDNRQPAEENNHQVQDTLEVDEVNGNGESTGQHDPAVADPTDLIFSNEQHKGETGVEEKKEDKDTDAVAGGRVGARVTDVGVALSLDESGVLEADLTNATSLSDSSPDPVSTSQAVPAGSAAESPSNASQACGTEASASDQVGLYPSVEEEDDKHKPNGKRVTFPSDEDIVSGAVEPKDPWRHAQNVTVDEILSSYKQACQKLNCKPIPKVLKQIQELKDLTQRNECLDLKGEKLDYKACESLEEILKRVQFKVIDLEQTNLDEDGASALFDMIEYYESATHLNISFNKHIGTRGWQAAAHMMRKTSSLQYLDARNTPLLDHSAPFVARALRISGSLAVLHLENSGLSGRPLMLLATALKMNMNLRELYLADNKLNGLQDSAQLGNLLKFNCNIQILDLRNNHILDSGLAYVCEGLKEQRKGLVTLVLWNNQLTHNGMGYLAAALPCTQSLETLNLGHNSVGNEGVHKLKDGLISNRSVLRLGLASTKLSCEGAVAVAEFIAESPRLLRLDLRENEIKTGGLMALSLALKVNTSLLRLDLDREPKKETVKSFIETQRDLLADIQNGCKRNFILAKEKEETEQKMRQSVSMAEIATEDGTREEGEEEEPVPEEIGDSEGKEEEGQGIETTGIEEQTSSQSGASSETNVESDSDTEDEEEEEVVTKSSSTHSNQAASQTQHGAAQPPLIASRMSPSPSASPAGGPSAVSGITVTEATVPTGTPPSPGRCISVSSPGRGHKIFMVTRVESPPKQQQSEAQETNLRAEEASESHESATTGSPVEVDDSPDESSADEAECFSEALEGEVVSLALPNGLKPEFSLHLLDAESPKPGSCVMEHALAAEEAKGPADDVSLVQSAADDSLHNGALLFCNPGASSVPDIDPQSPQQLPEVFAELEVCKCESLSKDIPETSKDETSMGHLDTQNASITFQVCKSSHPSASPVPNSQQPVCLQSLLVVAQGLFTSLLALFNGLVMLRVDPQCLPGSEACGLLFYLDPGLSLLAVLMLIATATPQVHRYGLLLLQATPPHICVSDLEQRIAGVPGVETVHDLHVWQLTESFVVASVHVRCHARFPTHRFYSHRRSVMPLLKYSPKVWEALKMKQGIYARLPKHYLKSLEQKEPTPVHWRPLGVQYRANPVSGQKERVQDVPIPIYYPPQSQDGLWGGEGWISGFRYAYNDKMSTRLKKTWKPQLFKRELYSEILEHTFTITVTARTLDLIDAAFGLDFYILQTSKEDLNSKLGMDLKRAMLLRLARRNTELYPGDSVKREKVYNKYKQFEIPEEEAEWLGLNLEEAVEKQRQLEHKEPEPLFKACVDQLVEELRLQQLSEPHVMEKK</sequence>
<dbReference type="FunFam" id="3.80.10.10:FF:000324">
    <property type="entry name" value="Protein phosphatase 1 regulatory subunit 37"/>
    <property type="match status" value="1"/>
</dbReference>
<comment type="similarity">
    <text evidence="9">Belongs to the PPP1R37 family.</text>
</comment>
<dbReference type="InterPro" id="IPR026569">
    <property type="entry name" value="Ribosomal_bL28"/>
</dbReference>
<feature type="compositionally biased region" description="Acidic residues" evidence="12">
    <location>
        <begin position="738"/>
        <end position="751"/>
    </location>
</feature>
<organism evidence="15 16">
    <name type="scientific">Scophthalmus maximus</name>
    <name type="common">Turbot</name>
    <name type="synonym">Psetta maxima</name>
    <dbReference type="NCBI Taxonomy" id="52904"/>
    <lineage>
        <taxon>Eukaryota</taxon>
        <taxon>Metazoa</taxon>
        <taxon>Chordata</taxon>
        <taxon>Craniata</taxon>
        <taxon>Vertebrata</taxon>
        <taxon>Euteleostomi</taxon>
        <taxon>Actinopterygii</taxon>
        <taxon>Neopterygii</taxon>
        <taxon>Teleostei</taxon>
        <taxon>Neoteleostei</taxon>
        <taxon>Acanthomorphata</taxon>
        <taxon>Carangaria</taxon>
        <taxon>Pleuronectiformes</taxon>
        <taxon>Pleuronectoidei</taxon>
        <taxon>Scophthalmidae</taxon>
        <taxon>Scophthalmus</taxon>
    </lineage>
</organism>
<evidence type="ECO:0000256" key="5">
    <source>
        <dbReference type="ARBA" id="ARBA00023272"/>
    </source>
</evidence>
<evidence type="ECO:0000256" key="9">
    <source>
        <dbReference type="ARBA" id="ARBA00038315"/>
    </source>
</evidence>
<reference evidence="15 16" key="1">
    <citation type="submission" date="2019-06" db="EMBL/GenBank/DDBJ databases">
        <title>Draft genomes of female and male turbot (Scophthalmus maximus).</title>
        <authorList>
            <person name="Xu H."/>
            <person name="Xu X.-W."/>
            <person name="Shao C."/>
            <person name="Chen S."/>
        </authorList>
    </citation>
    <scope>NUCLEOTIDE SEQUENCE [LARGE SCALE GENOMIC DNA]</scope>
    <source>
        <strain evidence="15">Ysfricsl-2016a</strain>
        <tissue evidence="15">Blood</tissue>
    </source>
</reference>
<evidence type="ECO:0000313" key="16">
    <source>
        <dbReference type="Proteomes" id="UP000438429"/>
    </source>
</evidence>
<accession>A0A6A4SDT1</accession>
<comment type="caution">
    <text evidence="15">The sequence shown here is derived from an EMBL/GenBank/DDBJ whole genome shotgun (WGS) entry which is preliminary data.</text>
</comment>
<name>A0A6A4SDT1_SCOMX</name>
<feature type="compositionally biased region" description="Low complexity" evidence="12">
    <location>
        <begin position="783"/>
        <end position="799"/>
    </location>
</feature>
<feature type="transmembrane region" description="Helical" evidence="13">
    <location>
        <begin position="1044"/>
        <end position="1065"/>
    </location>
</feature>
<evidence type="ECO:0000256" key="11">
    <source>
        <dbReference type="ARBA" id="ARBA00041209"/>
    </source>
</evidence>
<dbReference type="SMART" id="SM00368">
    <property type="entry name" value="LRR_RI"/>
    <property type="match status" value="8"/>
</dbReference>
<feature type="compositionally biased region" description="Polar residues" evidence="12">
    <location>
        <begin position="214"/>
        <end position="231"/>
    </location>
</feature>
<evidence type="ECO:0000256" key="7">
    <source>
        <dbReference type="ARBA" id="ARBA00035269"/>
    </source>
</evidence>
<dbReference type="SUPFAM" id="SSF143800">
    <property type="entry name" value="L28p-like"/>
    <property type="match status" value="1"/>
</dbReference>
<evidence type="ECO:0000256" key="3">
    <source>
        <dbReference type="ARBA" id="ARBA00022737"/>
    </source>
</evidence>
<dbReference type="PROSITE" id="PS51450">
    <property type="entry name" value="LRR"/>
    <property type="match status" value="1"/>
</dbReference>
<evidence type="ECO:0000256" key="8">
    <source>
        <dbReference type="ARBA" id="ARBA00035538"/>
    </source>
</evidence>
<dbReference type="InterPro" id="IPR001611">
    <property type="entry name" value="Leu-rich_rpt"/>
</dbReference>
<dbReference type="GO" id="GO:0005840">
    <property type="term" value="C:ribosome"/>
    <property type="evidence" value="ECO:0007669"/>
    <property type="project" value="UniProtKB-KW"/>
</dbReference>
<feature type="compositionally biased region" description="Polar residues" evidence="12">
    <location>
        <begin position="190"/>
        <end position="206"/>
    </location>
</feature>
<keyword evidence="13" id="KW-1133">Transmembrane helix</keyword>